<evidence type="ECO:0000313" key="4">
    <source>
        <dbReference type="Proteomes" id="UP000748025"/>
    </source>
</evidence>
<dbReference type="Gene3D" id="3.40.50.150">
    <property type="entry name" value="Vaccinia Virus protein VP39"/>
    <property type="match status" value="1"/>
</dbReference>
<evidence type="ECO:0008006" key="5">
    <source>
        <dbReference type="Google" id="ProtNLM"/>
    </source>
</evidence>
<dbReference type="EMBL" id="SRPW01005004">
    <property type="protein sequence ID" value="KAG5979154.1"/>
    <property type="molecule type" value="Genomic_DNA"/>
</dbReference>
<dbReference type="GO" id="GO:0005634">
    <property type="term" value="C:nucleus"/>
    <property type="evidence" value="ECO:0007669"/>
    <property type="project" value="TreeGrafter"/>
</dbReference>
<accession>A0A9P7STB0</accession>
<feature type="non-terminal residue" evidence="3">
    <location>
        <position position="1"/>
    </location>
</feature>
<dbReference type="InterPro" id="IPR010286">
    <property type="entry name" value="METTL16/RlmF"/>
</dbReference>
<organism evidence="3 4">
    <name type="scientific">Claviceps pusilla</name>
    <dbReference type="NCBI Taxonomy" id="123648"/>
    <lineage>
        <taxon>Eukaryota</taxon>
        <taxon>Fungi</taxon>
        <taxon>Dikarya</taxon>
        <taxon>Ascomycota</taxon>
        <taxon>Pezizomycotina</taxon>
        <taxon>Sordariomycetes</taxon>
        <taxon>Hypocreomycetidae</taxon>
        <taxon>Hypocreales</taxon>
        <taxon>Clavicipitaceae</taxon>
        <taxon>Claviceps</taxon>
    </lineage>
</organism>
<sequence>WAKSNVKLNDLSHRIHVLPRHADSVLIPLDEPGIPSSIDFTMTNPPFYESEEEMLRSAKQKQRPPFTACTGSASEMVTQGGELAFVRRIFAESMRLGGRVQWYTAMFGFLSSLTAFVETLRAEKVSNYAVTEFLQGNKTRRWAIAWSFQGLRPAQSVARGTKAALSRNILPCPSEADVLVVETSTCSIGVLASGISTALASLDLISWEWDQATYEGVGRAPDKVWARAWRRRKKREREDAADVADTAEIPSPLPLSSSSATAASNNFGFKVWIRVSVKSVSVGCRWLEGFDAAAFESFQGFLKATAKTAAGV</sequence>
<dbReference type="GO" id="GO:0008168">
    <property type="term" value="F:methyltransferase activity"/>
    <property type="evidence" value="ECO:0007669"/>
    <property type="project" value="UniProtKB-KW"/>
</dbReference>
<name>A0A9P7STB0_9HYPO</name>
<protein>
    <recommendedName>
        <fullName evidence="5">DUF890 domain-containing protein</fullName>
    </recommendedName>
</protein>
<evidence type="ECO:0000256" key="2">
    <source>
        <dbReference type="ARBA" id="ARBA00022679"/>
    </source>
</evidence>
<dbReference type="PANTHER" id="PTHR13393:SF0">
    <property type="entry name" value="RNA N6-ADENOSINE-METHYLTRANSFERASE METTL16"/>
    <property type="match status" value="1"/>
</dbReference>
<keyword evidence="1" id="KW-0489">Methyltransferase</keyword>
<gene>
    <name evidence="3" type="ORF">E4U43_006936</name>
</gene>
<dbReference type="GO" id="GO:0070475">
    <property type="term" value="P:rRNA base methylation"/>
    <property type="evidence" value="ECO:0007669"/>
    <property type="project" value="TreeGrafter"/>
</dbReference>
<dbReference type="Proteomes" id="UP000748025">
    <property type="component" value="Unassembled WGS sequence"/>
</dbReference>
<dbReference type="InterPro" id="IPR029063">
    <property type="entry name" value="SAM-dependent_MTases_sf"/>
</dbReference>
<dbReference type="OrthoDB" id="514248at2759"/>
<reference evidence="3" key="1">
    <citation type="journal article" date="2020" name="bioRxiv">
        <title>Whole genome comparisons of ergot fungi reveals the divergence and evolution of species within the genus Claviceps are the result of varying mechanisms driving genome evolution and host range expansion.</title>
        <authorList>
            <person name="Wyka S.A."/>
            <person name="Mondo S.J."/>
            <person name="Liu M."/>
            <person name="Dettman J."/>
            <person name="Nalam V."/>
            <person name="Broders K.D."/>
        </authorList>
    </citation>
    <scope>NUCLEOTIDE SEQUENCE</scope>
    <source>
        <strain evidence="3">CCC 602</strain>
    </source>
</reference>
<keyword evidence="4" id="KW-1185">Reference proteome</keyword>
<dbReference type="PANTHER" id="PTHR13393">
    <property type="entry name" value="SAM-DEPENDENT METHYLTRANSFERASE"/>
    <property type="match status" value="1"/>
</dbReference>
<keyword evidence="2" id="KW-0808">Transferase</keyword>
<evidence type="ECO:0000313" key="3">
    <source>
        <dbReference type="EMBL" id="KAG5979154.1"/>
    </source>
</evidence>
<proteinExistence type="predicted"/>
<comment type="caution">
    <text evidence="3">The sequence shown here is derived from an EMBL/GenBank/DDBJ whole genome shotgun (WGS) entry which is preliminary data.</text>
</comment>
<evidence type="ECO:0000256" key="1">
    <source>
        <dbReference type="ARBA" id="ARBA00022603"/>
    </source>
</evidence>
<dbReference type="AlphaFoldDB" id="A0A9P7STB0"/>
<dbReference type="Pfam" id="PF05971">
    <property type="entry name" value="Methyltransf_10"/>
    <property type="match status" value="1"/>
</dbReference>